<dbReference type="EMBL" id="UINC01097646">
    <property type="protein sequence ID" value="SVC55530.1"/>
    <property type="molecule type" value="Genomic_DNA"/>
</dbReference>
<sequence>MTTPQLDKSYNWEKLEDRWYQHWMDQGYF</sequence>
<dbReference type="AlphaFoldDB" id="A0A382N445"/>
<protein>
    <submittedName>
        <fullName evidence="1">Uncharacterized protein</fullName>
    </submittedName>
</protein>
<proteinExistence type="predicted"/>
<accession>A0A382N445</accession>
<gene>
    <name evidence="1" type="ORF">METZ01_LOCUS308384</name>
</gene>
<reference evidence="1" key="1">
    <citation type="submission" date="2018-05" db="EMBL/GenBank/DDBJ databases">
        <authorList>
            <person name="Lanie J.A."/>
            <person name="Ng W.-L."/>
            <person name="Kazmierczak K.M."/>
            <person name="Andrzejewski T.M."/>
            <person name="Davidsen T.M."/>
            <person name="Wayne K.J."/>
            <person name="Tettelin H."/>
            <person name="Glass J.I."/>
            <person name="Rusch D."/>
            <person name="Podicherti R."/>
            <person name="Tsui H.-C.T."/>
            <person name="Winkler M.E."/>
        </authorList>
    </citation>
    <scope>NUCLEOTIDE SEQUENCE</scope>
</reference>
<name>A0A382N445_9ZZZZ</name>
<organism evidence="1">
    <name type="scientific">marine metagenome</name>
    <dbReference type="NCBI Taxonomy" id="408172"/>
    <lineage>
        <taxon>unclassified sequences</taxon>
        <taxon>metagenomes</taxon>
        <taxon>ecological metagenomes</taxon>
    </lineage>
</organism>
<feature type="non-terminal residue" evidence="1">
    <location>
        <position position="29"/>
    </location>
</feature>
<evidence type="ECO:0000313" key="1">
    <source>
        <dbReference type="EMBL" id="SVC55530.1"/>
    </source>
</evidence>